<accession>A0A1E5XMH5</accession>
<evidence type="ECO:0000313" key="2">
    <source>
        <dbReference type="Proteomes" id="UP000095463"/>
    </source>
</evidence>
<dbReference type="RefSeq" id="WP_069910961.1">
    <property type="nucleotide sequence ID" value="NZ_LAJE02000257.1"/>
</dbReference>
<proteinExistence type="predicted"/>
<gene>
    <name evidence="1" type="ORF">VW23_001635</name>
</gene>
<dbReference type="EMBL" id="LAJE02000257">
    <property type="protein sequence ID" value="OEO29775.1"/>
    <property type="molecule type" value="Genomic_DNA"/>
</dbReference>
<organism evidence="1 2">
    <name type="scientific">Devosia insulae DS-56</name>
    <dbReference type="NCBI Taxonomy" id="1116389"/>
    <lineage>
        <taxon>Bacteria</taxon>
        <taxon>Pseudomonadati</taxon>
        <taxon>Pseudomonadota</taxon>
        <taxon>Alphaproteobacteria</taxon>
        <taxon>Hyphomicrobiales</taxon>
        <taxon>Devosiaceae</taxon>
        <taxon>Devosia</taxon>
    </lineage>
</organism>
<dbReference type="OrthoDB" id="7947382at2"/>
<reference evidence="1 2" key="1">
    <citation type="journal article" date="2015" name="Genome Announc.">
        <title>Genome Assemblies of Three Soil-Associated Devosia species: D. insulae, D. limi, and D. soli.</title>
        <authorList>
            <person name="Hassan Y.I."/>
            <person name="Lepp D."/>
            <person name="Zhou T."/>
        </authorList>
    </citation>
    <scope>NUCLEOTIDE SEQUENCE [LARGE SCALE GENOMIC DNA]</scope>
    <source>
        <strain evidence="1 2">DS-56</strain>
    </source>
</reference>
<evidence type="ECO:0000313" key="1">
    <source>
        <dbReference type="EMBL" id="OEO29775.1"/>
    </source>
</evidence>
<name>A0A1E5XMH5_9HYPH</name>
<dbReference type="AlphaFoldDB" id="A0A1E5XMH5"/>
<keyword evidence="2" id="KW-1185">Reference proteome</keyword>
<dbReference type="Proteomes" id="UP000095463">
    <property type="component" value="Unassembled WGS sequence"/>
</dbReference>
<protein>
    <submittedName>
        <fullName evidence="1">Uncharacterized protein</fullName>
    </submittedName>
</protein>
<sequence length="127" mass="14506">MPTFEVRTLRQFLESDQVIDCDCSNYWVCSHSGPLRIELAIQRLGWDFDFYERRTELAAHVYCSVCGKLRPAFRLGWKTRPAAYTGTHGAGAVVRSVLAAPERMQEWVEPGDWKVGGASVRRFGPRR</sequence>
<comment type="caution">
    <text evidence="1">The sequence shown here is derived from an EMBL/GenBank/DDBJ whole genome shotgun (WGS) entry which is preliminary data.</text>
</comment>